<keyword evidence="1" id="KW-0812">Transmembrane</keyword>
<evidence type="ECO:0000256" key="1">
    <source>
        <dbReference type="SAM" id="Phobius"/>
    </source>
</evidence>
<dbReference type="EMBL" id="CP033912">
    <property type="protein sequence ID" value="AZA98017.1"/>
    <property type="molecule type" value="Genomic_DNA"/>
</dbReference>
<gene>
    <name evidence="2" type="ORF">EG353_19670</name>
</gene>
<evidence type="ECO:0000313" key="3">
    <source>
        <dbReference type="Proteomes" id="UP000281741"/>
    </source>
</evidence>
<dbReference type="Proteomes" id="UP000281741">
    <property type="component" value="Chromosome"/>
</dbReference>
<feature type="transmembrane region" description="Helical" evidence="1">
    <location>
        <begin position="39"/>
        <end position="62"/>
    </location>
</feature>
<keyword evidence="1" id="KW-1133">Transmembrane helix</keyword>
<proteinExistence type="predicted"/>
<protein>
    <submittedName>
        <fullName evidence="2">Uncharacterized protein</fullName>
    </submittedName>
</protein>
<name>A0ABM7BHK8_9FLAO</name>
<keyword evidence="3" id="KW-1185">Reference proteome</keyword>
<keyword evidence="1" id="KW-0472">Membrane</keyword>
<organism evidence="2 3">
    <name type="scientific">Chryseobacterium shandongense</name>
    <dbReference type="NCBI Taxonomy" id="1493872"/>
    <lineage>
        <taxon>Bacteria</taxon>
        <taxon>Pseudomonadati</taxon>
        <taxon>Bacteroidota</taxon>
        <taxon>Flavobacteriia</taxon>
        <taxon>Flavobacteriales</taxon>
        <taxon>Weeksellaceae</taxon>
        <taxon>Chryseobacterium group</taxon>
        <taxon>Chryseobacterium</taxon>
    </lineage>
</organism>
<reference evidence="2 3" key="1">
    <citation type="submission" date="2018-11" db="EMBL/GenBank/DDBJ databases">
        <title>Proposal to divide the Flavobacteriaceae and reorganize its genera based on Amino Acid Identity values calculated from whole genome sequences.</title>
        <authorList>
            <person name="Nicholson A.C."/>
            <person name="Gulvik C.A."/>
            <person name="Whitney A.M."/>
            <person name="Humrighouse B.W."/>
            <person name="Bell M."/>
            <person name="Holmes B."/>
            <person name="Steigerwalt A.G."/>
            <person name="Villarma A."/>
            <person name="Sheth M."/>
            <person name="Batra D."/>
            <person name="Pryor J."/>
            <person name="Bernardet J.-F."/>
            <person name="Hugo C."/>
            <person name="Kampfer P."/>
            <person name="Newman J."/>
            <person name="McQuiston J.R."/>
        </authorList>
    </citation>
    <scope>NUCLEOTIDE SEQUENCE [LARGE SCALE GENOMIC DNA]</scope>
    <source>
        <strain evidence="2 3">H5143</strain>
    </source>
</reference>
<evidence type="ECO:0000313" key="2">
    <source>
        <dbReference type="EMBL" id="AZA98017.1"/>
    </source>
</evidence>
<accession>A0ABM7BHK8</accession>
<sequence>MCKKKQLRQNKKVAQKKNLKNLTIKTVARTSLVKNVRMVTTATAIVNTALVDVVLLHLLLVYKYQ</sequence>